<comment type="caution">
    <text evidence="1">The sequence shown here is derived from an EMBL/GenBank/DDBJ whole genome shotgun (WGS) entry which is preliminary data.</text>
</comment>
<dbReference type="PANTHER" id="PTHR48466">
    <property type="entry name" value="OS10G0509000 PROTEIN-RELATED"/>
    <property type="match status" value="1"/>
</dbReference>
<dbReference type="GO" id="GO:0005524">
    <property type="term" value="F:ATP binding"/>
    <property type="evidence" value="ECO:0007669"/>
    <property type="project" value="InterPro"/>
</dbReference>
<reference evidence="1 2" key="1">
    <citation type="submission" date="2020-08" db="EMBL/GenBank/DDBJ databases">
        <title>Plant Genome Project.</title>
        <authorList>
            <person name="Zhang R.-G."/>
        </authorList>
    </citation>
    <scope>NUCLEOTIDE SEQUENCE [LARGE SCALE GENOMIC DNA]</scope>
    <source>
        <tissue evidence="1">Rhizome</tissue>
    </source>
</reference>
<dbReference type="EMBL" id="JACMSC010000009">
    <property type="protein sequence ID" value="KAG6507090.1"/>
    <property type="molecule type" value="Genomic_DNA"/>
</dbReference>
<organism evidence="1 2">
    <name type="scientific">Zingiber officinale</name>
    <name type="common">Ginger</name>
    <name type="synonym">Amomum zingiber</name>
    <dbReference type="NCBI Taxonomy" id="94328"/>
    <lineage>
        <taxon>Eukaryota</taxon>
        <taxon>Viridiplantae</taxon>
        <taxon>Streptophyta</taxon>
        <taxon>Embryophyta</taxon>
        <taxon>Tracheophyta</taxon>
        <taxon>Spermatophyta</taxon>
        <taxon>Magnoliopsida</taxon>
        <taxon>Liliopsida</taxon>
        <taxon>Zingiberales</taxon>
        <taxon>Zingiberaceae</taxon>
        <taxon>Zingiber</taxon>
    </lineage>
</organism>
<dbReference type="AlphaFoldDB" id="A0A8J5GNV5"/>
<dbReference type="GO" id="GO:0140664">
    <property type="term" value="F:ATP-dependent DNA damage sensor activity"/>
    <property type="evidence" value="ECO:0007669"/>
    <property type="project" value="InterPro"/>
</dbReference>
<dbReference type="Proteomes" id="UP000734854">
    <property type="component" value="Unassembled WGS sequence"/>
</dbReference>
<sequence length="251" mass="26952">MLVAQRSLALSPIPTLSNPSASPSAAARRFARLLPGALPGPLLLGPGDRRPGPSELTDTLKILEWDKLCGAVAAFAGTALGRDATKAQLSHVDVSFEESNKLLKETAAAVELINYGAGGFDFAGVDTVLVKSAITRVSRGSPLNGSEAMAVVGLIKYADALQVTLKTAVKEDSEWYSRFMPITPMLMDVAISQSFVKSAQLVIDEDGSVKDSAVCIFIPFVSVFHILSLDIGVYVENRLELLDNYYFLYLR</sequence>
<evidence type="ECO:0000313" key="2">
    <source>
        <dbReference type="Proteomes" id="UP000734854"/>
    </source>
</evidence>
<dbReference type="PANTHER" id="PTHR48466:SF2">
    <property type="entry name" value="OS10G0509000 PROTEIN"/>
    <property type="match status" value="1"/>
</dbReference>
<protein>
    <submittedName>
        <fullName evidence="1">Uncharacterized protein</fullName>
    </submittedName>
</protein>
<accession>A0A8J5GNV5</accession>
<dbReference type="InterPro" id="IPR045076">
    <property type="entry name" value="MutS"/>
</dbReference>
<dbReference type="GO" id="GO:0006298">
    <property type="term" value="P:mismatch repair"/>
    <property type="evidence" value="ECO:0007669"/>
    <property type="project" value="InterPro"/>
</dbReference>
<evidence type="ECO:0000313" key="1">
    <source>
        <dbReference type="EMBL" id="KAG6507090.1"/>
    </source>
</evidence>
<proteinExistence type="predicted"/>
<keyword evidence="2" id="KW-1185">Reference proteome</keyword>
<name>A0A8J5GNV5_ZINOF</name>
<gene>
    <name evidence="1" type="ORF">ZIOFF_032431</name>
</gene>
<dbReference type="GO" id="GO:0030983">
    <property type="term" value="F:mismatched DNA binding"/>
    <property type="evidence" value="ECO:0007669"/>
    <property type="project" value="InterPro"/>
</dbReference>